<keyword evidence="4" id="KW-0720">Serine protease</keyword>
<dbReference type="InterPro" id="IPR000209">
    <property type="entry name" value="Peptidase_S8/S53_dom"/>
</dbReference>
<keyword evidence="2 9" id="KW-0645">Protease</keyword>
<keyword evidence="3" id="KW-0378">Hydrolase</keyword>
<evidence type="ECO:0000259" key="8">
    <source>
        <dbReference type="Pfam" id="PF00082"/>
    </source>
</evidence>
<dbReference type="Gene3D" id="3.40.50.200">
    <property type="entry name" value="Peptidase S8/S53 domain"/>
    <property type="match status" value="1"/>
</dbReference>
<comment type="catalytic activity">
    <reaction evidence="5">
        <text>Hydrolysis of proteins with broad specificity for peptide bonds, and a preference for a large uncharged residue in P1. Hydrolyzes peptide amides.</text>
        <dbReference type="EC" id="3.4.21.62"/>
    </reaction>
</comment>
<reference evidence="9" key="1">
    <citation type="submission" date="2013-10" db="EMBL/GenBank/DDBJ databases">
        <title>Genomic analysis of the causative agents of coccidiosis in chickens.</title>
        <authorList>
            <person name="Reid A.J."/>
            <person name="Blake D."/>
            <person name="Billington K."/>
            <person name="Browne H."/>
            <person name="Dunn M."/>
            <person name="Hung S."/>
            <person name="Kawahara F."/>
            <person name="Miranda-Saavedra D."/>
            <person name="Mourier T."/>
            <person name="Nagra H."/>
            <person name="Otto T.D."/>
            <person name="Rawlings N."/>
            <person name="Sanchez A."/>
            <person name="Sanders M."/>
            <person name="Subramaniam C."/>
            <person name="Tay Y."/>
            <person name="Dear P."/>
            <person name="Doerig C."/>
            <person name="Gruber A."/>
            <person name="Parkinson J."/>
            <person name="Shirley M."/>
            <person name="Wan K.L."/>
            <person name="Berriman M."/>
            <person name="Tomley F."/>
            <person name="Pain A."/>
        </authorList>
    </citation>
    <scope>NUCLEOTIDE SEQUENCE [LARGE SCALE GENOMIC DNA]</scope>
    <source>
        <strain evidence="9">Houghton</strain>
    </source>
</reference>
<evidence type="ECO:0000256" key="5">
    <source>
        <dbReference type="ARBA" id="ARBA00023529"/>
    </source>
</evidence>
<dbReference type="GO" id="GO:0006508">
    <property type="term" value="P:proteolysis"/>
    <property type="evidence" value="ECO:0007669"/>
    <property type="project" value="UniProtKB-KW"/>
</dbReference>
<reference evidence="9" key="2">
    <citation type="submission" date="2013-10" db="EMBL/GenBank/DDBJ databases">
        <authorList>
            <person name="Aslett M."/>
        </authorList>
    </citation>
    <scope>NUCLEOTIDE SEQUENCE [LARGE SCALE GENOMIC DNA]</scope>
    <source>
        <strain evidence="9">Houghton</strain>
    </source>
</reference>
<dbReference type="InterPro" id="IPR022398">
    <property type="entry name" value="Peptidase_S8_His-AS"/>
</dbReference>
<dbReference type="EC" id="3.4.21.62" evidence="6"/>
<evidence type="ECO:0000256" key="3">
    <source>
        <dbReference type="ARBA" id="ARBA00022801"/>
    </source>
</evidence>
<dbReference type="Pfam" id="PF00082">
    <property type="entry name" value="Peptidase_S8"/>
    <property type="match status" value="1"/>
</dbReference>
<feature type="domain" description="Peptidase S8/S53" evidence="8">
    <location>
        <begin position="157"/>
        <end position="291"/>
    </location>
</feature>
<dbReference type="OrthoDB" id="345367at2759"/>
<dbReference type="VEuPathDB" id="ToxoDB:ETH_00011340"/>
<comment type="similarity">
    <text evidence="1 7">Belongs to the peptidase S8 family.</text>
</comment>
<dbReference type="Proteomes" id="UP000030747">
    <property type="component" value="Unassembled WGS sequence"/>
</dbReference>
<dbReference type="GO" id="GO:0004252">
    <property type="term" value="F:serine-type endopeptidase activity"/>
    <property type="evidence" value="ECO:0007669"/>
    <property type="project" value="UniProtKB-EC"/>
</dbReference>
<protein>
    <recommendedName>
        <fullName evidence="6">subtilisin</fullName>
        <ecNumber evidence="6">3.4.21.62</ecNumber>
    </recommendedName>
</protein>
<gene>
    <name evidence="9" type="ORF">ETH_00011340</name>
</gene>
<sequence>MRYLEGPSMKAAYYGTLSTDILRISTSTSDQPSLDFLPKIREVAKSLSSGTDEVAGALGRVITAAVACVDKISLDRKVDVQRLGSLATNSQGNMSLQEPIKGTVNDGATSPQLLRAPSGLLGDPFQMRQWYLHSFFGNFTVEADRTWRKLEATENTKPVVLAILDTGCYLHQDFIDDFDIAKSIFWDNAGETDCSDGIDNDGNGYIDDCFGWNFVEDNGHPFTDDSGHGTSVTSVAAARAHDGKGGRGVLPNPTVMCLRVGSERGVWTSATIPALDYAVKMKARVSNHSYGGPG</sequence>
<evidence type="ECO:0000256" key="4">
    <source>
        <dbReference type="ARBA" id="ARBA00022825"/>
    </source>
</evidence>
<comment type="caution">
    <text evidence="7">Lacks conserved residue(s) required for the propagation of feature annotation.</text>
</comment>
<dbReference type="PROSITE" id="PS00137">
    <property type="entry name" value="SUBTILASE_HIS"/>
    <property type="match status" value="1"/>
</dbReference>
<evidence type="ECO:0000313" key="10">
    <source>
        <dbReference type="Proteomes" id="UP000030747"/>
    </source>
</evidence>
<dbReference type="EMBL" id="HG675688">
    <property type="protein sequence ID" value="CDJ42087.1"/>
    <property type="molecule type" value="Genomic_DNA"/>
</dbReference>
<evidence type="ECO:0000313" key="9">
    <source>
        <dbReference type="EMBL" id="CDJ42087.1"/>
    </source>
</evidence>
<dbReference type="RefSeq" id="XP_013232837.1">
    <property type="nucleotide sequence ID" value="XM_013377383.1"/>
</dbReference>
<dbReference type="GeneID" id="25251457"/>
<dbReference type="AlphaFoldDB" id="U6KVC9"/>
<evidence type="ECO:0000256" key="6">
    <source>
        <dbReference type="ARBA" id="ARBA00023619"/>
    </source>
</evidence>
<dbReference type="InterPro" id="IPR036852">
    <property type="entry name" value="Peptidase_S8/S53_dom_sf"/>
</dbReference>
<evidence type="ECO:0000256" key="2">
    <source>
        <dbReference type="ARBA" id="ARBA00022670"/>
    </source>
</evidence>
<dbReference type="VEuPathDB" id="ToxoDB:ETH2_1153600"/>
<keyword evidence="10" id="KW-1185">Reference proteome</keyword>
<dbReference type="PANTHER" id="PTHR43806">
    <property type="entry name" value="PEPTIDASE S8"/>
    <property type="match status" value="1"/>
</dbReference>
<dbReference type="PANTHER" id="PTHR43806:SF11">
    <property type="entry name" value="CEREVISIN-RELATED"/>
    <property type="match status" value="1"/>
</dbReference>
<dbReference type="PROSITE" id="PS51892">
    <property type="entry name" value="SUBTILASE"/>
    <property type="match status" value="1"/>
</dbReference>
<dbReference type="InterPro" id="IPR050131">
    <property type="entry name" value="Peptidase_S8_subtilisin-like"/>
</dbReference>
<evidence type="ECO:0000256" key="1">
    <source>
        <dbReference type="ARBA" id="ARBA00011073"/>
    </source>
</evidence>
<proteinExistence type="inferred from homology"/>
<accession>U6KVC9</accession>
<dbReference type="SUPFAM" id="SSF52743">
    <property type="entry name" value="Subtilisin-like"/>
    <property type="match status" value="1"/>
</dbReference>
<name>U6KVC9_EIMTE</name>
<organism evidence="9 10">
    <name type="scientific">Eimeria tenella</name>
    <name type="common">Coccidian parasite</name>
    <dbReference type="NCBI Taxonomy" id="5802"/>
    <lineage>
        <taxon>Eukaryota</taxon>
        <taxon>Sar</taxon>
        <taxon>Alveolata</taxon>
        <taxon>Apicomplexa</taxon>
        <taxon>Conoidasida</taxon>
        <taxon>Coccidia</taxon>
        <taxon>Eucoccidiorida</taxon>
        <taxon>Eimeriorina</taxon>
        <taxon>Eimeriidae</taxon>
        <taxon>Eimeria</taxon>
    </lineage>
</organism>
<evidence type="ECO:0000256" key="7">
    <source>
        <dbReference type="PROSITE-ProRule" id="PRU01240"/>
    </source>
</evidence>